<reference evidence="2" key="1">
    <citation type="journal article" date="2008" name="BMC Genomics">
        <title>The genome of Aeromonas salmonicida subsp. salmonicida A449: insights into the evolution of a fish pathogen.</title>
        <authorList>
            <person name="Reith M.E."/>
            <person name="Singh R.K."/>
            <person name="Curtis B."/>
            <person name="Boyd J.M."/>
            <person name="Bouevitch A."/>
            <person name="Kimball J."/>
            <person name="Munholland J."/>
            <person name="Murphy C."/>
            <person name="Sarty D."/>
            <person name="Williams J."/>
            <person name="Nash J.H."/>
            <person name="Johnson S.C."/>
            <person name="Brown L.L."/>
        </authorList>
    </citation>
    <scope>NUCLEOTIDE SEQUENCE [LARGE SCALE GENOMIC DNA]</scope>
    <source>
        <strain evidence="2">A449</strain>
    </source>
</reference>
<dbReference type="HOGENOM" id="CLU_2033146_0_0_6"/>
<accession>A4SMF1</accession>
<proteinExistence type="predicted"/>
<evidence type="ECO:0000313" key="2">
    <source>
        <dbReference type="Proteomes" id="UP000000225"/>
    </source>
</evidence>
<dbReference type="AlphaFoldDB" id="A4SMF1"/>
<organism evidence="1 2">
    <name type="scientific">Aeromonas salmonicida (strain A449)</name>
    <dbReference type="NCBI Taxonomy" id="382245"/>
    <lineage>
        <taxon>Bacteria</taxon>
        <taxon>Pseudomonadati</taxon>
        <taxon>Pseudomonadota</taxon>
        <taxon>Gammaproteobacteria</taxon>
        <taxon>Aeromonadales</taxon>
        <taxon>Aeromonadaceae</taxon>
        <taxon>Aeromonas</taxon>
    </lineage>
</organism>
<evidence type="ECO:0000313" key="1">
    <source>
        <dbReference type="EMBL" id="ABO90073.1"/>
    </source>
</evidence>
<name>A4SMF1_AERS4</name>
<dbReference type="EMBL" id="CP000644">
    <property type="protein sequence ID" value="ABO90073.1"/>
    <property type="molecule type" value="Genomic_DNA"/>
</dbReference>
<dbReference type="KEGG" id="asa:ASA_2002"/>
<protein>
    <submittedName>
        <fullName evidence="1">Uncharacterized protein</fullName>
    </submittedName>
</protein>
<sequence>MPPSNRGHVSLNFPKMSSFCRKTVNPKSTTHINMPGTVSIATFQGTPNIDTIPKVNRASIPPLITSASEPSLLRLIKFSYLVTRTAKLYRHTGSPRASIYTIKKGVMKPIEVIAARRLHCL</sequence>
<dbReference type="Proteomes" id="UP000000225">
    <property type="component" value="Chromosome"/>
</dbReference>
<gene>
    <name evidence="1" type="ordered locus">ASA_2002</name>
</gene>